<dbReference type="EMBL" id="NJHN03000077">
    <property type="protein sequence ID" value="KAH9417532.1"/>
    <property type="molecule type" value="Genomic_DNA"/>
</dbReference>
<dbReference type="Proteomes" id="UP000887458">
    <property type="component" value="Unassembled WGS sequence"/>
</dbReference>
<sequence>MPSDNVSTIVRRNSILVGCSCSSAMLLFCKQSTIRSMSCTGQSIFLAKVNEFFSEFCGEYARYSFIEPDLIMARRKRPRANGDKIIAEILIEPADCPNTVTFAGSPPKRSIFCWIQRNDNIKSWTP</sequence>
<reference evidence="1 2" key="2">
    <citation type="journal article" date="2022" name="Mol. Biol. Evol.">
        <title>Comparative Genomics Reveals Insights into the Divergent Evolution of Astigmatic Mites and Household Pest Adaptations.</title>
        <authorList>
            <person name="Xiong Q."/>
            <person name="Wan A.T."/>
            <person name="Liu X."/>
            <person name="Fung C.S."/>
            <person name="Xiao X."/>
            <person name="Malainual N."/>
            <person name="Hou J."/>
            <person name="Wang L."/>
            <person name="Wang M."/>
            <person name="Yang K.Y."/>
            <person name="Cui Y."/>
            <person name="Leung E.L."/>
            <person name="Nong W."/>
            <person name="Shin S.K."/>
            <person name="Au S.W."/>
            <person name="Jeong K.Y."/>
            <person name="Chew F.T."/>
            <person name="Hui J.H."/>
            <person name="Leung T.F."/>
            <person name="Tungtrongchitr A."/>
            <person name="Zhong N."/>
            <person name="Liu Z."/>
            <person name="Tsui S.K."/>
        </authorList>
    </citation>
    <scope>NUCLEOTIDE SEQUENCE [LARGE SCALE GENOMIC DNA]</scope>
    <source>
        <strain evidence="1">Derp</strain>
    </source>
</reference>
<gene>
    <name evidence="1" type="ORF">DERP_007531</name>
</gene>
<protein>
    <submittedName>
        <fullName evidence="1">Uncharacterized protein</fullName>
    </submittedName>
</protein>
<proteinExistence type="predicted"/>
<reference evidence="1 2" key="1">
    <citation type="journal article" date="2018" name="J. Allergy Clin. Immunol.">
        <title>High-quality assembly of Dermatophagoides pteronyssinus genome and transcriptome reveals a wide range of novel allergens.</title>
        <authorList>
            <person name="Liu X.Y."/>
            <person name="Yang K.Y."/>
            <person name="Wang M.Q."/>
            <person name="Kwok J.S."/>
            <person name="Zeng X."/>
            <person name="Yang Z."/>
            <person name="Xiao X.J."/>
            <person name="Lau C.P."/>
            <person name="Li Y."/>
            <person name="Huang Z.M."/>
            <person name="Ba J.G."/>
            <person name="Yim A.K."/>
            <person name="Ouyang C.Y."/>
            <person name="Ngai S.M."/>
            <person name="Chan T.F."/>
            <person name="Leung E.L."/>
            <person name="Liu L."/>
            <person name="Liu Z.G."/>
            <person name="Tsui S.K."/>
        </authorList>
    </citation>
    <scope>NUCLEOTIDE SEQUENCE [LARGE SCALE GENOMIC DNA]</scope>
    <source>
        <strain evidence="1">Derp</strain>
    </source>
</reference>
<organism evidence="1 2">
    <name type="scientific">Dermatophagoides pteronyssinus</name>
    <name type="common">European house dust mite</name>
    <dbReference type="NCBI Taxonomy" id="6956"/>
    <lineage>
        <taxon>Eukaryota</taxon>
        <taxon>Metazoa</taxon>
        <taxon>Ecdysozoa</taxon>
        <taxon>Arthropoda</taxon>
        <taxon>Chelicerata</taxon>
        <taxon>Arachnida</taxon>
        <taxon>Acari</taxon>
        <taxon>Acariformes</taxon>
        <taxon>Sarcoptiformes</taxon>
        <taxon>Astigmata</taxon>
        <taxon>Psoroptidia</taxon>
        <taxon>Analgoidea</taxon>
        <taxon>Pyroglyphidae</taxon>
        <taxon>Dermatophagoidinae</taxon>
        <taxon>Dermatophagoides</taxon>
    </lineage>
</organism>
<keyword evidence="2" id="KW-1185">Reference proteome</keyword>
<accession>A0ABQ8J4L5</accession>
<name>A0ABQ8J4L5_DERPT</name>
<evidence type="ECO:0000313" key="1">
    <source>
        <dbReference type="EMBL" id="KAH9417532.1"/>
    </source>
</evidence>
<evidence type="ECO:0000313" key="2">
    <source>
        <dbReference type="Proteomes" id="UP000887458"/>
    </source>
</evidence>
<comment type="caution">
    <text evidence="1">The sequence shown here is derived from an EMBL/GenBank/DDBJ whole genome shotgun (WGS) entry which is preliminary data.</text>
</comment>